<name>A0A494YZ62_9BACI</name>
<keyword evidence="5" id="KW-0571">Peptide transport</keyword>
<keyword evidence="11" id="KW-1185">Reference proteome</keyword>
<dbReference type="InterPro" id="IPR030678">
    <property type="entry name" value="Peptide/Ni-bd"/>
</dbReference>
<dbReference type="GO" id="GO:0043190">
    <property type="term" value="C:ATP-binding cassette (ABC) transporter complex"/>
    <property type="evidence" value="ECO:0007669"/>
    <property type="project" value="InterPro"/>
</dbReference>
<dbReference type="GO" id="GO:0030288">
    <property type="term" value="C:outer membrane-bounded periplasmic space"/>
    <property type="evidence" value="ECO:0007669"/>
    <property type="project" value="UniProtKB-ARBA"/>
</dbReference>
<comment type="subcellular location">
    <subcellularLocation>
        <location evidence="1">Cell membrane</location>
        <topology evidence="1">Lipid-anchor</topology>
    </subcellularLocation>
</comment>
<evidence type="ECO:0000256" key="2">
    <source>
        <dbReference type="ARBA" id="ARBA00005695"/>
    </source>
</evidence>
<dbReference type="InterPro" id="IPR039424">
    <property type="entry name" value="SBP_5"/>
</dbReference>
<accession>A0A494YZ62</accession>
<comment type="caution">
    <text evidence="10">The sequence shown here is derived from an EMBL/GenBank/DDBJ whole genome shotgun (WGS) entry which is preliminary data.</text>
</comment>
<sequence length="559" mass="62861">MKYLRIFIPVLLVLIFLAACGDKENQSTNKSDETVDNGESEEKIVRLSAAGEIPGLNPTLADNDFSFNVINQVFEGLYRLDKEGKPQLAMAAEEPEVSDDNKVLTFKIREDAKWSDGSPVTANDFEYAWKKVVAPETGAAYGPQLEAIVLNASEILVGELPPDELGVEALDDHTLQVTLENPVPFFKELLTTATFFPQKQEFVEEHGDEYALDSEHTLFNGPFVLSNWKSTDSSWTYEKNENYWDKDAVNVDKIEVNVVKDTETAVKLYLNGELDRVNLSSDYVQQFQGEDEFHTYLTGSASYLKMNQGKDGETTDLANLNIRKALNMVIDKQIIVDELLNNGSIVANANVPRGVATNPETGEDFRDENGDLTNYDPEKARELFEKGLDELGKTELEFELISSDSSSSKQLAENLKFQMESNLPGLTINIRNLTPKASIAANVGQEYELIITGWDGDYQDPLTYLNLFITDSPGNHTGYSNEEYDRLVLGSKSDLADKPMERWEALLKAEKMLIEDSAVLIPLYQNGTAYMQKEYLKDYITYTVSSDNYKWINIETDEQ</sequence>
<feature type="domain" description="Solute-binding protein family 5" evidence="9">
    <location>
        <begin position="89"/>
        <end position="473"/>
    </location>
</feature>
<dbReference type="Gene3D" id="3.90.76.10">
    <property type="entry name" value="Dipeptide-binding Protein, Domain 1"/>
    <property type="match status" value="1"/>
</dbReference>
<gene>
    <name evidence="10" type="ORF">D8M05_09620</name>
</gene>
<reference evidence="10 11" key="1">
    <citation type="journal article" date="2015" name="Antonie Van Leeuwenhoek">
        <title>Oceanobacillus bengalensis sp. nov., a bacterium isolated from seawater of the Bay of Bengal.</title>
        <authorList>
            <person name="Yongchang O."/>
            <person name="Xiang W."/>
            <person name="Wang G."/>
        </authorList>
    </citation>
    <scope>NUCLEOTIDE SEQUENCE [LARGE SCALE GENOMIC DNA]</scope>
    <source>
        <strain evidence="10 11">MCCC 1K00260</strain>
    </source>
</reference>
<evidence type="ECO:0000256" key="3">
    <source>
        <dbReference type="ARBA" id="ARBA00022448"/>
    </source>
</evidence>
<dbReference type="Gene3D" id="3.40.190.10">
    <property type="entry name" value="Periplasmic binding protein-like II"/>
    <property type="match status" value="1"/>
</dbReference>
<dbReference type="OrthoDB" id="9801912at2"/>
<proteinExistence type="inferred from homology"/>
<evidence type="ECO:0000256" key="6">
    <source>
        <dbReference type="ARBA" id="ARBA00023139"/>
    </source>
</evidence>
<dbReference type="PROSITE" id="PS51257">
    <property type="entry name" value="PROKAR_LIPOPROTEIN"/>
    <property type="match status" value="1"/>
</dbReference>
<dbReference type="FunFam" id="3.90.76.10:FF:000001">
    <property type="entry name" value="Oligopeptide ABC transporter substrate-binding protein"/>
    <property type="match status" value="1"/>
</dbReference>
<dbReference type="Pfam" id="PF00496">
    <property type="entry name" value="SBP_bac_5"/>
    <property type="match status" value="1"/>
</dbReference>
<dbReference type="Gene3D" id="3.10.105.10">
    <property type="entry name" value="Dipeptide-binding Protein, Domain 3"/>
    <property type="match status" value="1"/>
</dbReference>
<evidence type="ECO:0000256" key="7">
    <source>
        <dbReference type="ARBA" id="ARBA00023288"/>
    </source>
</evidence>
<feature type="region of interest" description="Disordered" evidence="8">
    <location>
        <begin position="356"/>
        <end position="375"/>
    </location>
</feature>
<protein>
    <submittedName>
        <fullName evidence="10">Peptide ABC transporter substrate-binding protein</fullName>
    </submittedName>
</protein>
<dbReference type="PROSITE" id="PS01040">
    <property type="entry name" value="SBP_BACTERIAL_5"/>
    <property type="match status" value="1"/>
</dbReference>
<organism evidence="10 11">
    <name type="scientific">Oceanobacillus bengalensis</name>
    <dbReference type="NCBI Taxonomy" id="1435466"/>
    <lineage>
        <taxon>Bacteria</taxon>
        <taxon>Bacillati</taxon>
        <taxon>Bacillota</taxon>
        <taxon>Bacilli</taxon>
        <taxon>Bacillales</taxon>
        <taxon>Bacillaceae</taxon>
        <taxon>Oceanobacillus</taxon>
    </lineage>
</organism>
<evidence type="ECO:0000313" key="11">
    <source>
        <dbReference type="Proteomes" id="UP000281813"/>
    </source>
</evidence>
<dbReference type="PIRSF" id="PIRSF002741">
    <property type="entry name" value="MppA"/>
    <property type="match status" value="1"/>
</dbReference>
<dbReference type="RefSeq" id="WP_121131227.1">
    <property type="nucleotide sequence ID" value="NZ_JBHUFK010000043.1"/>
</dbReference>
<dbReference type="InterPro" id="IPR000914">
    <property type="entry name" value="SBP_5_dom"/>
</dbReference>
<dbReference type="PANTHER" id="PTHR30290">
    <property type="entry name" value="PERIPLASMIC BINDING COMPONENT OF ABC TRANSPORTER"/>
    <property type="match status" value="1"/>
</dbReference>
<dbReference type="CDD" id="cd08504">
    <property type="entry name" value="PBP2_OppA"/>
    <property type="match status" value="1"/>
</dbReference>
<evidence type="ECO:0000256" key="8">
    <source>
        <dbReference type="SAM" id="MobiDB-lite"/>
    </source>
</evidence>
<keyword evidence="5" id="KW-0653">Protein transport</keyword>
<evidence type="ECO:0000313" key="10">
    <source>
        <dbReference type="EMBL" id="RKQ15519.1"/>
    </source>
</evidence>
<keyword evidence="4" id="KW-0732">Signal</keyword>
<dbReference type="InterPro" id="IPR023765">
    <property type="entry name" value="SBP_5_CS"/>
</dbReference>
<evidence type="ECO:0000256" key="1">
    <source>
        <dbReference type="ARBA" id="ARBA00004193"/>
    </source>
</evidence>
<evidence type="ECO:0000256" key="4">
    <source>
        <dbReference type="ARBA" id="ARBA00022729"/>
    </source>
</evidence>
<dbReference type="AlphaFoldDB" id="A0A494YZ62"/>
<dbReference type="GO" id="GO:1904680">
    <property type="term" value="F:peptide transmembrane transporter activity"/>
    <property type="evidence" value="ECO:0007669"/>
    <property type="project" value="TreeGrafter"/>
</dbReference>
<dbReference type="EMBL" id="RBZO01000013">
    <property type="protein sequence ID" value="RKQ15519.1"/>
    <property type="molecule type" value="Genomic_DNA"/>
</dbReference>
<dbReference type="GO" id="GO:0015833">
    <property type="term" value="P:peptide transport"/>
    <property type="evidence" value="ECO:0007669"/>
    <property type="project" value="UniProtKB-KW"/>
</dbReference>
<dbReference type="PANTHER" id="PTHR30290:SF10">
    <property type="entry name" value="PERIPLASMIC OLIGOPEPTIDE-BINDING PROTEIN-RELATED"/>
    <property type="match status" value="1"/>
</dbReference>
<keyword evidence="7" id="KW-0449">Lipoprotein</keyword>
<evidence type="ECO:0000256" key="5">
    <source>
        <dbReference type="ARBA" id="ARBA00022856"/>
    </source>
</evidence>
<dbReference type="SUPFAM" id="SSF53850">
    <property type="entry name" value="Periplasmic binding protein-like II"/>
    <property type="match status" value="1"/>
</dbReference>
<dbReference type="FunFam" id="3.10.105.10:FF:000001">
    <property type="entry name" value="Oligopeptide ABC transporter, oligopeptide-binding protein"/>
    <property type="match status" value="1"/>
</dbReference>
<keyword evidence="6" id="KW-0564">Palmitate</keyword>
<keyword evidence="3" id="KW-0813">Transport</keyword>
<evidence type="ECO:0000259" key="9">
    <source>
        <dbReference type="Pfam" id="PF00496"/>
    </source>
</evidence>
<dbReference type="Proteomes" id="UP000281813">
    <property type="component" value="Unassembled WGS sequence"/>
</dbReference>
<comment type="similarity">
    <text evidence="2">Belongs to the bacterial solute-binding protein 5 family.</text>
</comment>